<feature type="non-terminal residue" evidence="2">
    <location>
        <position position="98"/>
    </location>
</feature>
<feature type="transmembrane region" description="Helical" evidence="1">
    <location>
        <begin position="6"/>
        <end position="25"/>
    </location>
</feature>
<comment type="caution">
    <text evidence="2">The sequence shown here is derived from an EMBL/GenBank/DDBJ whole genome shotgun (WGS) entry which is preliminary data.</text>
</comment>
<keyword evidence="1" id="KW-1133">Transmembrane helix</keyword>
<protein>
    <submittedName>
        <fullName evidence="2">Uncharacterized protein</fullName>
    </submittedName>
</protein>
<organism evidence="2">
    <name type="scientific">marine sediment metagenome</name>
    <dbReference type="NCBI Taxonomy" id="412755"/>
    <lineage>
        <taxon>unclassified sequences</taxon>
        <taxon>metagenomes</taxon>
        <taxon>ecological metagenomes</taxon>
    </lineage>
</organism>
<dbReference type="AlphaFoldDB" id="X0UIQ1"/>
<keyword evidence="1" id="KW-0472">Membrane</keyword>
<accession>X0UIQ1</accession>
<dbReference type="EMBL" id="BARS01012431">
    <property type="protein sequence ID" value="GAF99176.1"/>
    <property type="molecule type" value="Genomic_DNA"/>
</dbReference>
<evidence type="ECO:0000313" key="2">
    <source>
        <dbReference type="EMBL" id="GAF99176.1"/>
    </source>
</evidence>
<reference evidence="2" key="1">
    <citation type="journal article" date="2014" name="Front. Microbiol.">
        <title>High frequency of phylogenetically diverse reductive dehalogenase-homologous genes in deep subseafloor sedimentary metagenomes.</title>
        <authorList>
            <person name="Kawai M."/>
            <person name="Futagami T."/>
            <person name="Toyoda A."/>
            <person name="Takaki Y."/>
            <person name="Nishi S."/>
            <person name="Hori S."/>
            <person name="Arai W."/>
            <person name="Tsubouchi T."/>
            <person name="Morono Y."/>
            <person name="Uchiyama I."/>
            <person name="Ito T."/>
            <person name="Fujiyama A."/>
            <person name="Inagaki F."/>
            <person name="Takami H."/>
        </authorList>
    </citation>
    <scope>NUCLEOTIDE SEQUENCE</scope>
    <source>
        <strain evidence="2">Expedition CK06-06</strain>
    </source>
</reference>
<proteinExistence type="predicted"/>
<evidence type="ECO:0000256" key="1">
    <source>
        <dbReference type="SAM" id="Phobius"/>
    </source>
</evidence>
<gene>
    <name evidence="2" type="ORF">S01H1_22142</name>
</gene>
<keyword evidence="1" id="KW-0812">Transmembrane</keyword>
<name>X0UIQ1_9ZZZZ</name>
<sequence length="98" mass="10880">MIDLYILLTGIGIGSLLGFVFKIYCCTEGKIYTDEYNTDDSDIDGDHNPVNDTQGYIQYLENMLNNSTEVATNSFSLQPAEISFNNITSDAIFVVPHS</sequence>